<name>A0AAW1L6M5_POPJA</name>
<dbReference type="InterPro" id="IPR051221">
    <property type="entry name" value="LDLR-related"/>
</dbReference>
<keyword evidence="7" id="KW-0472">Membrane</keyword>
<dbReference type="Pfam" id="PF00058">
    <property type="entry name" value="Ldl_recept_b"/>
    <property type="match status" value="1"/>
</dbReference>
<dbReference type="PROSITE" id="PS50026">
    <property type="entry name" value="EGF_3"/>
    <property type="match status" value="1"/>
</dbReference>
<dbReference type="GO" id="GO:0042562">
    <property type="term" value="F:hormone binding"/>
    <property type="evidence" value="ECO:0007669"/>
    <property type="project" value="TreeGrafter"/>
</dbReference>
<evidence type="ECO:0000256" key="8">
    <source>
        <dbReference type="ARBA" id="ARBA00023157"/>
    </source>
</evidence>
<dbReference type="PROSITE" id="PS50068">
    <property type="entry name" value="LDLRA_2"/>
    <property type="match status" value="3"/>
</dbReference>
<feature type="disulfide bond" evidence="13">
    <location>
        <begin position="12"/>
        <end position="24"/>
    </location>
</feature>
<evidence type="ECO:0000259" key="15">
    <source>
        <dbReference type="PROSITE" id="PS50026"/>
    </source>
</evidence>
<feature type="repeat" description="LDL-receptor class B" evidence="14">
    <location>
        <begin position="362"/>
        <end position="406"/>
    </location>
</feature>
<sequence length="505" mass="57105">MKLISVLFFADCGSKSFACTSGECIPNQLYCNGKPDCKDASDEALDCTPIQVKEVVCRSGQFRCALTYRCIPTGWLCDSDNDCGSTADAVDTSDEDPLSCHKSVQCPWNHARCGNTTHCVPLLAFCDGNRDCPDDSDEYDFCDNSTMCKNVHCSHGCRPTADGPVCFCPEGRRPEEGNCVDTNECQLDNTCAQMCTNTVGSFSCSCVSGYLKDGQNCIAVNVPQSEKPSIIFSTLNTVQRITLEGNPWSNTTQLKSLNSHALDFSHRNRTLYYIHQNLTKSALMGVNIDNFKDRWELPSPSAYGKLSQVQQIALDWVSENWYLLDDNQEIILLCNKNLDKCKVIVEKNLDKPKSLALDPTIGYMYFSRWGNSPPVIERCQMDGSNRVALIDYKIVFPYGITVDYSTSQVYWLDTFLDMIEKIDFDGKNRRTIKQGPIVQNLYGISFFERNLYVSSWKDNTIFKIDTKLQTETIVEKISRPYYLHVFHRQRQPDVLECDLDYNIAN</sequence>
<keyword evidence="3" id="KW-0812">Transmembrane</keyword>
<proteinExistence type="predicted"/>
<evidence type="ECO:0000256" key="6">
    <source>
        <dbReference type="ARBA" id="ARBA00022989"/>
    </source>
</evidence>
<evidence type="ECO:0000256" key="12">
    <source>
        <dbReference type="PROSITE-ProRule" id="PRU00076"/>
    </source>
</evidence>
<keyword evidence="16" id="KW-0449">Lipoprotein</keyword>
<dbReference type="InterPro" id="IPR000033">
    <property type="entry name" value="LDLR_classB_rpt"/>
</dbReference>
<dbReference type="Gene3D" id="4.10.400.10">
    <property type="entry name" value="Low-density Lipoprotein Receptor"/>
    <property type="match status" value="3"/>
</dbReference>
<dbReference type="FunFam" id="2.120.10.30:FF:000241">
    <property type="entry name" value="Low-density lipoprotein receptor-related protein 6"/>
    <property type="match status" value="1"/>
</dbReference>
<dbReference type="EMBL" id="JASPKY010000167">
    <property type="protein sequence ID" value="KAK9728762.1"/>
    <property type="molecule type" value="Genomic_DNA"/>
</dbReference>
<dbReference type="InterPro" id="IPR049883">
    <property type="entry name" value="NOTCH1_EGF-like"/>
</dbReference>
<evidence type="ECO:0000256" key="1">
    <source>
        <dbReference type="ARBA" id="ARBA00022536"/>
    </source>
</evidence>
<dbReference type="SUPFAM" id="SSF57424">
    <property type="entry name" value="LDL receptor-like module"/>
    <property type="match status" value="3"/>
</dbReference>
<keyword evidence="8 12" id="KW-1015">Disulfide bond</keyword>
<dbReference type="CDD" id="cd00112">
    <property type="entry name" value="LDLa"/>
    <property type="match status" value="3"/>
</dbReference>
<dbReference type="InterPro" id="IPR000742">
    <property type="entry name" value="EGF"/>
</dbReference>
<keyword evidence="17" id="KW-1185">Reference proteome</keyword>
<keyword evidence="2" id="KW-0254">Endocytosis</keyword>
<dbReference type="InterPro" id="IPR000152">
    <property type="entry name" value="EGF-type_Asp/Asn_hydroxyl_site"/>
</dbReference>
<dbReference type="PROSITE" id="PS01187">
    <property type="entry name" value="EGF_CA"/>
    <property type="match status" value="1"/>
</dbReference>
<dbReference type="GO" id="GO:0005509">
    <property type="term" value="F:calcium ion binding"/>
    <property type="evidence" value="ECO:0007669"/>
    <property type="project" value="InterPro"/>
</dbReference>
<dbReference type="Proteomes" id="UP001458880">
    <property type="component" value="Unassembled WGS sequence"/>
</dbReference>
<keyword evidence="10" id="KW-0325">Glycoprotein</keyword>
<keyword evidence="9 16" id="KW-0675">Receptor</keyword>
<evidence type="ECO:0000256" key="2">
    <source>
        <dbReference type="ARBA" id="ARBA00022583"/>
    </source>
</evidence>
<dbReference type="InterPro" id="IPR018097">
    <property type="entry name" value="EGF_Ca-bd_CS"/>
</dbReference>
<gene>
    <name evidence="16" type="ORF">QE152_g17051</name>
</gene>
<dbReference type="InterPro" id="IPR002172">
    <property type="entry name" value="LDrepeatLR_classA_rpt"/>
</dbReference>
<protein>
    <submittedName>
        <fullName evidence="16">Low-density lipoprotein receptor domain class A</fullName>
    </submittedName>
</protein>
<dbReference type="InterPro" id="IPR011042">
    <property type="entry name" value="6-blade_b-propeller_TolB-like"/>
</dbReference>
<comment type="subcellular location">
    <subcellularLocation>
        <location evidence="11">Endomembrane system</location>
        <topology evidence="11">Single-pass type I membrane protein</topology>
    </subcellularLocation>
</comment>
<dbReference type="InterPro" id="IPR001881">
    <property type="entry name" value="EGF-like_Ca-bd_dom"/>
</dbReference>
<evidence type="ECO:0000256" key="10">
    <source>
        <dbReference type="ARBA" id="ARBA00023180"/>
    </source>
</evidence>
<evidence type="ECO:0000313" key="16">
    <source>
        <dbReference type="EMBL" id="KAK9728762.1"/>
    </source>
</evidence>
<dbReference type="SMART" id="SM00179">
    <property type="entry name" value="EGF_CA"/>
    <property type="match status" value="1"/>
</dbReference>
<dbReference type="GO" id="GO:0043235">
    <property type="term" value="C:receptor complex"/>
    <property type="evidence" value="ECO:0007669"/>
    <property type="project" value="TreeGrafter"/>
</dbReference>
<dbReference type="SMART" id="SM00192">
    <property type="entry name" value="LDLa"/>
    <property type="match status" value="3"/>
</dbReference>
<keyword evidence="1 12" id="KW-0245">EGF-like domain</keyword>
<dbReference type="InterPro" id="IPR023415">
    <property type="entry name" value="LDLR_class-A_CS"/>
</dbReference>
<dbReference type="Pfam" id="PF07645">
    <property type="entry name" value="EGF_CA"/>
    <property type="match status" value="1"/>
</dbReference>
<organism evidence="16 17">
    <name type="scientific">Popillia japonica</name>
    <name type="common">Japanese beetle</name>
    <dbReference type="NCBI Taxonomy" id="7064"/>
    <lineage>
        <taxon>Eukaryota</taxon>
        <taxon>Metazoa</taxon>
        <taxon>Ecdysozoa</taxon>
        <taxon>Arthropoda</taxon>
        <taxon>Hexapoda</taxon>
        <taxon>Insecta</taxon>
        <taxon>Pterygota</taxon>
        <taxon>Neoptera</taxon>
        <taxon>Endopterygota</taxon>
        <taxon>Coleoptera</taxon>
        <taxon>Polyphaga</taxon>
        <taxon>Scarabaeiformia</taxon>
        <taxon>Scarabaeidae</taxon>
        <taxon>Rutelinae</taxon>
        <taxon>Popillia</taxon>
    </lineage>
</organism>
<dbReference type="PROSITE" id="PS00010">
    <property type="entry name" value="ASX_HYDROXYL"/>
    <property type="match status" value="1"/>
</dbReference>
<comment type="caution">
    <text evidence="12">Lacks conserved residue(s) required for the propagation of feature annotation.</text>
</comment>
<dbReference type="PROSITE" id="PS01186">
    <property type="entry name" value="EGF_2"/>
    <property type="match status" value="1"/>
</dbReference>
<keyword evidence="5" id="KW-0677">Repeat</keyword>
<dbReference type="InterPro" id="IPR036055">
    <property type="entry name" value="LDL_receptor-like_sf"/>
</dbReference>
<accession>A0AAW1L6M5</accession>
<evidence type="ECO:0000256" key="4">
    <source>
        <dbReference type="ARBA" id="ARBA00022729"/>
    </source>
</evidence>
<evidence type="ECO:0000256" key="3">
    <source>
        <dbReference type="ARBA" id="ARBA00022692"/>
    </source>
</evidence>
<dbReference type="Gene3D" id="2.120.10.30">
    <property type="entry name" value="TolB, C-terminal domain"/>
    <property type="match status" value="1"/>
</dbReference>
<feature type="disulfide bond" evidence="13">
    <location>
        <begin position="19"/>
        <end position="37"/>
    </location>
</feature>
<dbReference type="PROSITE" id="PS51120">
    <property type="entry name" value="LDLRB"/>
    <property type="match status" value="2"/>
</dbReference>
<dbReference type="SMART" id="SM00181">
    <property type="entry name" value="EGF"/>
    <property type="match status" value="2"/>
</dbReference>
<dbReference type="PANTHER" id="PTHR22722">
    <property type="entry name" value="LOW-DENSITY LIPOPROTEIN RECEPTOR-RELATED PROTEIN 2-RELATED"/>
    <property type="match status" value="1"/>
</dbReference>
<reference evidence="16 17" key="1">
    <citation type="journal article" date="2024" name="BMC Genomics">
        <title>De novo assembly and annotation of Popillia japonica's genome with initial clues to its potential as an invasive pest.</title>
        <authorList>
            <person name="Cucini C."/>
            <person name="Boschi S."/>
            <person name="Funari R."/>
            <person name="Cardaioli E."/>
            <person name="Iannotti N."/>
            <person name="Marturano G."/>
            <person name="Paoli F."/>
            <person name="Bruttini M."/>
            <person name="Carapelli A."/>
            <person name="Frati F."/>
            <person name="Nardi F."/>
        </authorList>
    </citation>
    <scope>NUCLEOTIDE SEQUENCE [LARGE SCALE GENOMIC DNA]</scope>
    <source>
        <strain evidence="16">DMR45628</strain>
    </source>
</reference>
<comment type="caution">
    <text evidence="16">The sequence shown here is derived from an EMBL/GenBank/DDBJ whole genome shotgun (WGS) entry which is preliminary data.</text>
</comment>
<feature type="repeat" description="LDL-receptor class B" evidence="14">
    <location>
        <begin position="407"/>
        <end position="450"/>
    </location>
</feature>
<keyword evidence="4" id="KW-0732">Signal</keyword>
<dbReference type="PANTHER" id="PTHR22722:SF15">
    <property type="entry name" value="LOW-DENSITY LIPOPROTEIN RECEPTOR-RELATED"/>
    <property type="match status" value="1"/>
</dbReference>
<dbReference type="PROSITE" id="PS01209">
    <property type="entry name" value="LDLRA_1"/>
    <property type="match status" value="2"/>
</dbReference>
<dbReference type="PRINTS" id="PR00261">
    <property type="entry name" value="LDLRECEPTOR"/>
</dbReference>
<evidence type="ECO:0000313" key="17">
    <source>
        <dbReference type="Proteomes" id="UP001458880"/>
    </source>
</evidence>
<dbReference type="SMART" id="SM00135">
    <property type="entry name" value="LY"/>
    <property type="match status" value="3"/>
</dbReference>
<feature type="domain" description="EGF-like" evidence="15">
    <location>
        <begin position="181"/>
        <end position="218"/>
    </location>
</feature>
<dbReference type="Gene3D" id="2.10.25.10">
    <property type="entry name" value="Laminin"/>
    <property type="match status" value="1"/>
</dbReference>
<dbReference type="GO" id="GO:0006898">
    <property type="term" value="P:receptor-mediated endocytosis"/>
    <property type="evidence" value="ECO:0007669"/>
    <property type="project" value="TreeGrafter"/>
</dbReference>
<evidence type="ECO:0000256" key="14">
    <source>
        <dbReference type="PROSITE-ProRule" id="PRU00461"/>
    </source>
</evidence>
<dbReference type="SUPFAM" id="SSF63825">
    <property type="entry name" value="YWTD domain"/>
    <property type="match status" value="1"/>
</dbReference>
<feature type="disulfide bond" evidence="12">
    <location>
        <begin position="185"/>
        <end position="195"/>
    </location>
</feature>
<dbReference type="AlphaFoldDB" id="A0AAW1L6M5"/>
<keyword evidence="6" id="KW-1133">Transmembrane helix</keyword>
<dbReference type="Pfam" id="PF00057">
    <property type="entry name" value="Ldl_recept_a"/>
    <property type="match status" value="3"/>
</dbReference>
<evidence type="ECO:0000256" key="5">
    <source>
        <dbReference type="ARBA" id="ARBA00022737"/>
    </source>
</evidence>
<dbReference type="CDD" id="cd00054">
    <property type="entry name" value="EGF_CA"/>
    <property type="match status" value="1"/>
</dbReference>
<evidence type="ECO:0000256" key="9">
    <source>
        <dbReference type="ARBA" id="ARBA00023170"/>
    </source>
</evidence>
<evidence type="ECO:0000256" key="11">
    <source>
        <dbReference type="ARBA" id="ARBA00046288"/>
    </source>
</evidence>
<evidence type="ECO:0000256" key="7">
    <source>
        <dbReference type="ARBA" id="ARBA00023136"/>
    </source>
</evidence>
<dbReference type="GO" id="GO:0016324">
    <property type="term" value="C:apical plasma membrane"/>
    <property type="evidence" value="ECO:0007669"/>
    <property type="project" value="TreeGrafter"/>
</dbReference>
<evidence type="ECO:0000256" key="13">
    <source>
        <dbReference type="PROSITE-ProRule" id="PRU00124"/>
    </source>
</evidence>
<dbReference type="SUPFAM" id="SSF57196">
    <property type="entry name" value="EGF/Laminin"/>
    <property type="match status" value="1"/>
</dbReference>